<dbReference type="AlphaFoldDB" id="A4A0L6"/>
<feature type="region of interest" description="Disordered" evidence="1">
    <location>
        <begin position="75"/>
        <end position="96"/>
    </location>
</feature>
<accession>A4A0L6</accession>
<dbReference type="EMBL" id="AANZ01000029">
    <property type="protein sequence ID" value="EAQ77682.1"/>
    <property type="molecule type" value="Genomic_DNA"/>
</dbReference>
<reference evidence="2 3" key="1">
    <citation type="submission" date="2006-02" db="EMBL/GenBank/DDBJ databases">
        <authorList>
            <person name="Amann R."/>
            <person name="Ferriera S."/>
            <person name="Johnson J."/>
            <person name="Kravitz S."/>
            <person name="Halpern A."/>
            <person name="Remington K."/>
            <person name="Beeson K."/>
            <person name="Tran B."/>
            <person name="Rogers Y.-H."/>
            <person name="Friedman R."/>
            <person name="Venter J.C."/>
        </authorList>
    </citation>
    <scope>NUCLEOTIDE SEQUENCE [LARGE SCALE GENOMIC DNA]</scope>
    <source>
        <strain evidence="2 3">DSM 3645</strain>
    </source>
</reference>
<sequence length="96" mass="11380">MLSWMKDGSRRWRKKYRGKVYYFPLQSDETKESSYARCLAAWKEKKAELDAASLSPWDIARQRVRSRMEKIAEGGDTPKRRRFVDSGGELRLHRRG</sequence>
<evidence type="ECO:0000313" key="3">
    <source>
        <dbReference type="Proteomes" id="UP000004358"/>
    </source>
</evidence>
<dbReference type="Proteomes" id="UP000004358">
    <property type="component" value="Unassembled WGS sequence"/>
</dbReference>
<name>A4A0L6_9BACT</name>
<dbReference type="HOGENOM" id="CLU_2354189_0_0_0"/>
<organism evidence="2 3">
    <name type="scientific">Blastopirellula marina DSM 3645</name>
    <dbReference type="NCBI Taxonomy" id="314230"/>
    <lineage>
        <taxon>Bacteria</taxon>
        <taxon>Pseudomonadati</taxon>
        <taxon>Planctomycetota</taxon>
        <taxon>Planctomycetia</taxon>
        <taxon>Pirellulales</taxon>
        <taxon>Pirellulaceae</taxon>
        <taxon>Blastopirellula</taxon>
    </lineage>
</organism>
<comment type="caution">
    <text evidence="2">The sequence shown here is derived from an EMBL/GenBank/DDBJ whole genome shotgun (WGS) entry which is preliminary data.</text>
</comment>
<proteinExistence type="predicted"/>
<protein>
    <submittedName>
        <fullName evidence="2">Uncharacterized protein</fullName>
    </submittedName>
</protein>
<gene>
    <name evidence="2" type="ORF">DSM3645_01906</name>
</gene>
<evidence type="ECO:0000256" key="1">
    <source>
        <dbReference type="SAM" id="MobiDB-lite"/>
    </source>
</evidence>
<evidence type="ECO:0000313" key="2">
    <source>
        <dbReference type="EMBL" id="EAQ77682.1"/>
    </source>
</evidence>